<proteinExistence type="predicted"/>
<feature type="transmembrane region" description="Helical" evidence="2">
    <location>
        <begin position="40"/>
        <end position="59"/>
    </location>
</feature>
<dbReference type="EMBL" id="ML213594">
    <property type="protein sequence ID" value="TFK41662.1"/>
    <property type="molecule type" value="Genomic_DNA"/>
</dbReference>
<keyword evidence="4" id="KW-1185">Reference proteome</keyword>
<feature type="compositionally biased region" description="Gly residues" evidence="1">
    <location>
        <begin position="349"/>
        <end position="361"/>
    </location>
</feature>
<dbReference type="OrthoDB" id="3256745at2759"/>
<reference evidence="3 4" key="1">
    <citation type="journal article" date="2019" name="Nat. Ecol. Evol.">
        <title>Megaphylogeny resolves global patterns of mushroom evolution.</title>
        <authorList>
            <person name="Varga T."/>
            <person name="Krizsan K."/>
            <person name="Foldi C."/>
            <person name="Dima B."/>
            <person name="Sanchez-Garcia M."/>
            <person name="Sanchez-Ramirez S."/>
            <person name="Szollosi G.J."/>
            <person name="Szarkandi J.G."/>
            <person name="Papp V."/>
            <person name="Albert L."/>
            <person name="Andreopoulos W."/>
            <person name="Angelini C."/>
            <person name="Antonin V."/>
            <person name="Barry K.W."/>
            <person name="Bougher N.L."/>
            <person name="Buchanan P."/>
            <person name="Buyck B."/>
            <person name="Bense V."/>
            <person name="Catcheside P."/>
            <person name="Chovatia M."/>
            <person name="Cooper J."/>
            <person name="Damon W."/>
            <person name="Desjardin D."/>
            <person name="Finy P."/>
            <person name="Geml J."/>
            <person name="Haridas S."/>
            <person name="Hughes K."/>
            <person name="Justo A."/>
            <person name="Karasinski D."/>
            <person name="Kautmanova I."/>
            <person name="Kiss B."/>
            <person name="Kocsube S."/>
            <person name="Kotiranta H."/>
            <person name="LaButti K.M."/>
            <person name="Lechner B.E."/>
            <person name="Liimatainen K."/>
            <person name="Lipzen A."/>
            <person name="Lukacs Z."/>
            <person name="Mihaltcheva S."/>
            <person name="Morgado L.N."/>
            <person name="Niskanen T."/>
            <person name="Noordeloos M.E."/>
            <person name="Ohm R.A."/>
            <person name="Ortiz-Santana B."/>
            <person name="Ovrebo C."/>
            <person name="Racz N."/>
            <person name="Riley R."/>
            <person name="Savchenko A."/>
            <person name="Shiryaev A."/>
            <person name="Soop K."/>
            <person name="Spirin V."/>
            <person name="Szebenyi C."/>
            <person name="Tomsovsky M."/>
            <person name="Tulloss R.E."/>
            <person name="Uehling J."/>
            <person name="Grigoriev I.V."/>
            <person name="Vagvolgyi C."/>
            <person name="Papp T."/>
            <person name="Martin F.M."/>
            <person name="Miettinen O."/>
            <person name="Hibbett D.S."/>
            <person name="Nagy L.G."/>
        </authorList>
    </citation>
    <scope>NUCLEOTIDE SEQUENCE [LARGE SCALE GENOMIC DNA]</scope>
    <source>
        <strain evidence="3 4">CBS 166.37</strain>
    </source>
</reference>
<keyword evidence="2" id="KW-1133">Transmembrane helix</keyword>
<feature type="transmembrane region" description="Helical" evidence="2">
    <location>
        <begin position="6"/>
        <end position="28"/>
    </location>
</feature>
<dbReference type="PROSITE" id="PS51257">
    <property type="entry name" value="PROKAR_LIPOPROTEIN"/>
    <property type="match status" value="1"/>
</dbReference>
<feature type="region of interest" description="Disordered" evidence="1">
    <location>
        <begin position="348"/>
        <end position="379"/>
    </location>
</feature>
<feature type="transmembrane region" description="Helical" evidence="2">
    <location>
        <begin position="159"/>
        <end position="181"/>
    </location>
</feature>
<feature type="compositionally biased region" description="Low complexity" evidence="1">
    <location>
        <begin position="362"/>
        <end position="373"/>
    </location>
</feature>
<accession>A0A5C3M8L7</accession>
<dbReference type="STRING" id="68775.A0A5C3M8L7"/>
<sequence length="523" mass="56880">MLAFSVKIIWFVLSLTGLVGCWAVLSAFARAVGTVWGPYLYIAGCTLLQAIFCLGMIYRMDPFAMPRSFCIAQTTIIGFATFLLTGVAGAFSVATTVTVHKPKTWGDEDQVALKWRRVYLIPIAVFPVLATGVHVAFVLAYDSAQPSDDLHCDSSHPIWVRFMGYAGLPVVVSIPCLFLSIKSIIRVYKTNQHIQRARHDDVAVDHLSPLPRTRSKDLLNFVSAGRAIPSPSPSAKVSRRVSVGREALSPEISSPVLMSRRFHLPFTRGIGINEVGERDERDSSTSSIGVETDRESTVSSSFPTFANPTTPPTVESAGHGGRERERCGSGLSVVLADARKEDWRDALNGGIGGRRLSGGNGRRLSGGNSRRLSGGNGRRFSASAGTVVVDGDHAHVGGDMDKVSSVIDWEGAAEEGRKSEYKFKGKELELEEDDDMTDVLSEEVYTPRHTSFGMPHKRRPAPRNLAPAIWRIILFQVAFSTIQILMCISTIVDVARGAEEPTPLGTQHFALLLAAWGPVLVFG</sequence>
<evidence type="ECO:0000313" key="3">
    <source>
        <dbReference type="EMBL" id="TFK41662.1"/>
    </source>
</evidence>
<keyword evidence="2" id="KW-0812">Transmembrane</keyword>
<feature type="compositionally biased region" description="Low complexity" evidence="1">
    <location>
        <begin position="299"/>
        <end position="308"/>
    </location>
</feature>
<feature type="transmembrane region" description="Helical" evidence="2">
    <location>
        <begin position="118"/>
        <end position="139"/>
    </location>
</feature>
<organism evidence="3 4">
    <name type="scientific">Crucibulum laeve</name>
    <dbReference type="NCBI Taxonomy" id="68775"/>
    <lineage>
        <taxon>Eukaryota</taxon>
        <taxon>Fungi</taxon>
        <taxon>Dikarya</taxon>
        <taxon>Basidiomycota</taxon>
        <taxon>Agaricomycotina</taxon>
        <taxon>Agaricomycetes</taxon>
        <taxon>Agaricomycetidae</taxon>
        <taxon>Agaricales</taxon>
        <taxon>Agaricineae</taxon>
        <taxon>Nidulariaceae</taxon>
        <taxon>Crucibulum</taxon>
    </lineage>
</organism>
<protein>
    <submittedName>
        <fullName evidence="3">Uncharacterized protein</fullName>
    </submittedName>
</protein>
<keyword evidence="2" id="KW-0472">Membrane</keyword>
<name>A0A5C3M8L7_9AGAR</name>
<evidence type="ECO:0000256" key="1">
    <source>
        <dbReference type="SAM" id="MobiDB-lite"/>
    </source>
</evidence>
<feature type="transmembrane region" description="Helical" evidence="2">
    <location>
        <begin position="71"/>
        <end position="97"/>
    </location>
</feature>
<feature type="transmembrane region" description="Helical" evidence="2">
    <location>
        <begin position="468"/>
        <end position="492"/>
    </location>
</feature>
<gene>
    <name evidence="3" type="ORF">BDQ12DRAFT_720495</name>
</gene>
<evidence type="ECO:0000313" key="4">
    <source>
        <dbReference type="Proteomes" id="UP000308652"/>
    </source>
</evidence>
<dbReference type="AlphaFoldDB" id="A0A5C3M8L7"/>
<feature type="region of interest" description="Disordered" evidence="1">
    <location>
        <begin position="276"/>
        <end position="326"/>
    </location>
</feature>
<dbReference type="Proteomes" id="UP000308652">
    <property type="component" value="Unassembled WGS sequence"/>
</dbReference>
<feature type="transmembrane region" description="Helical" evidence="2">
    <location>
        <begin position="504"/>
        <end position="522"/>
    </location>
</feature>
<evidence type="ECO:0000256" key="2">
    <source>
        <dbReference type="SAM" id="Phobius"/>
    </source>
</evidence>